<dbReference type="SUPFAM" id="SSF56176">
    <property type="entry name" value="FAD-binding/transporter-associated domain-like"/>
    <property type="match status" value="1"/>
</dbReference>
<dbReference type="Gene3D" id="3.10.580.10">
    <property type="entry name" value="CBS-domain"/>
    <property type="match status" value="1"/>
</dbReference>
<name>D0KZZ4_HALNC</name>
<dbReference type="SMART" id="SM01091">
    <property type="entry name" value="CorC_HlyC"/>
    <property type="match status" value="1"/>
</dbReference>
<dbReference type="eggNOG" id="COG4535">
    <property type="taxonomic scope" value="Bacteria"/>
</dbReference>
<protein>
    <recommendedName>
        <fullName evidence="5">Magnesium and cobalt efflux protein CorC</fullName>
    </recommendedName>
</protein>
<dbReference type="PROSITE" id="PS51371">
    <property type="entry name" value="CBS"/>
    <property type="match status" value="2"/>
</dbReference>
<reference evidence="8 9" key="1">
    <citation type="submission" date="2009-10" db="EMBL/GenBank/DDBJ databases">
        <title>Complete sequence of Halothiobacillus neapolitanus c2.</title>
        <authorList>
            <consortium name="US DOE Joint Genome Institute"/>
            <person name="Lucas S."/>
            <person name="Copeland A."/>
            <person name="Lapidus A."/>
            <person name="Glavina del Rio T."/>
            <person name="Tice H."/>
            <person name="Bruce D."/>
            <person name="Goodwin L."/>
            <person name="Pitluck S."/>
            <person name="Davenport K."/>
            <person name="Brettin T."/>
            <person name="Detter J.C."/>
            <person name="Han C."/>
            <person name="Tapia R."/>
            <person name="Larimer F."/>
            <person name="Land M."/>
            <person name="Hauser L."/>
            <person name="Kyrpides N."/>
            <person name="Mikhailova N."/>
            <person name="Kerfeld C."/>
            <person name="Cannon G."/>
            <person name="Heinhort S."/>
        </authorList>
    </citation>
    <scope>NUCLEOTIDE SEQUENCE [LARGE SCALE GENOMIC DNA]</scope>
    <source>
        <strain evidence="9">ATCC 23641 / c2</strain>
    </source>
</reference>
<dbReference type="InterPro" id="IPR000644">
    <property type="entry name" value="CBS_dom"/>
</dbReference>
<sequence>MDEDSSPSRSDEPGWFARLRQQWCISQVKSCSDILTVAKAAAEKQIIPHSTASLIDSVLEFHDSRVRDVMIPRGQMDVINITSTLPQILSEIAETGHSRYPVILENRDEITGILLVKELLHFYAGTPSEEDIAGFTLKNHIRSALYVPESKRLDVLLAEFRLTRTHMAIVLDEFGGVAGLVTIEDVLEEIVGDIDDEYDTAEPVHIREQSANRFTVRALTPIDEFNAHFGTDFSDDEYDTIGGFITHELGHLPRRGEVVCVGGYEFKILGADKRRLHLLLVTVMTPSQIENESTPDHTG</sequence>
<dbReference type="STRING" id="555778.Hneap_1181"/>
<dbReference type="InterPro" id="IPR044751">
    <property type="entry name" value="Ion_transp-like_CBS"/>
</dbReference>
<dbReference type="Pfam" id="PF03471">
    <property type="entry name" value="CorC_HlyC"/>
    <property type="match status" value="1"/>
</dbReference>
<organism evidence="8 9">
    <name type="scientific">Halothiobacillus neapolitanus (strain ATCC 23641 / DSM 15147 / CIP 104769 / NCIMB 8539 / c2)</name>
    <name type="common">Thiobacillus neapolitanus</name>
    <dbReference type="NCBI Taxonomy" id="555778"/>
    <lineage>
        <taxon>Bacteria</taxon>
        <taxon>Pseudomonadati</taxon>
        <taxon>Pseudomonadota</taxon>
        <taxon>Gammaproteobacteria</taxon>
        <taxon>Chromatiales</taxon>
        <taxon>Halothiobacillaceae</taxon>
        <taxon>Halothiobacillus</taxon>
    </lineage>
</organism>
<dbReference type="PANTHER" id="PTHR22777">
    <property type="entry name" value="HEMOLYSIN-RELATED"/>
    <property type="match status" value="1"/>
</dbReference>
<evidence type="ECO:0000256" key="1">
    <source>
        <dbReference type="ARBA" id="ARBA00006337"/>
    </source>
</evidence>
<evidence type="ECO:0000313" key="8">
    <source>
        <dbReference type="EMBL" id="ACX96017.1"/>
    </source>
</evidence>
<dbReference type="GO" id="GO:0050660">
    <property type="term" value="F:flavin adenine dinucleotide binding"/>
    <property type="evidence" value="ECO:0007669"/>
    <property type="project" value="InterPro"/>
</dbReference>
<dbReference type="InterPro" id="IPR016169">
    <property type="entry name" value="FAD-bd_PCMH_sub2"/>
</dbReference>
<keyword evidence="3 6" id="KW-0129">CBS domain</keyword>
<comment type="similarity">
    <text evidence="1">Belongs to the UPF0053 family.</text>
</comment>
<dbReference type="KEGG" id="hna:Hneap_1181"/>
<dbReference type="InterPro" id="IPR036318">
    <property type="entry name" value="FAD-bd_PCMH-like_sf"/>
</dbReference>
<dbReference type="Proteomes" id="UP000009102">
    <property type="component" value="Chromosome"/>
</dbReference>
<comment type="function">
    <text evidence="4">Plays a role in the transport of magnesium and cobalt ions.</text>
</comment>
<evidence type="ECO:0000259" key="7">
    <source>
        <dbReference type="PROSITE" id="PS51371"/>
    </source>
</evidence>
<dbReference type="InterPro" id="IPR005170">
    <property type="entry name" value="Transptr-assoc_dom"/>
</dbReference>
<dbReference type="OrthoDB" id="9797674at2"/>
<dbReference type="EMBL" id="CP001801">
    <property type="protein sequence ID" value="ACX96017.1"/>
    <property type="molecule type" value="Genomic_DNA"/>
</dbReference>
<dbReference type="CDD" id="cd04590">
    <property type="entry name" value="CBS_pair_CorC_HlyC_assoc"/>
    <property type="match status" value="1"/>
</dbReference>
<feature type="domain" description="CBS" evidence="7">
    <location>
        <begin position="70"/>
        <end position="130"/>
    </location>
</feature>
<keyword evidence="2" id="KW-0677">Repeat</keyword>
<dbReference type="InterPro" id="IPR046342">
    <property type="entry name" value="CBS_dom_sf"/>
</dbReference>
<dbReference type="Pfam" id="PF00571">
    <property type="entry name" value="CBS"/>
    <property type="match status" value="2"/>
</dbReference>
<dbReference type="FunFam" id="3.10.580.10:FF:000002">
    <property type="entry name" value="Magnesium/cobalt efflux protein CorC"/>
    <property type="match status" value="1"/>
</dbReference>
<dbReference type="PANTHER" id="PTHR22777:SF27">
    <property type="entry name" value="MAGNESIUM AND COBALT EFFLUX PROTEIN CORC"/>
    <property type="match status" value="1"/>
</dbReference>
<feature type="domain" description="CBS" evidence="7">
    <location>
        <begin position="140"/>
        <end position="197"/>
    </location>
</feature>
<dbReference type="RefSeq" id="WP_012824053.1">
    <property type="nucleotide sequence ID" value="NC_013422.1"/>
</dbReference>
<evidence type="ECO:0000256" key="2">
    <source>
        <dbReference type="ARBA" id="ARBA00022737"/>
    </source>
</evidence>
<dbReference type="GO" id="GO:0005886">
    <property type="term" value="C:plasma membrane"/>
    <property type="evidence" value="ECO:0007669"/>
    <property type="project" value="TreeGrafter"/>
</dbReference>
<gene>
    <name evidence="8" type="ordered locus">Hneap_1181</name>
</gene>
<dbReference type="SUPFAM" id="SSF54631">
    <property type="entry name" value="CBS-domain pair"/>
    <property type="match status" value="1"/>
</dbReference>
<proteinExistence type="inferred from homology"/>
<evidence type="ECO:0000256" key="5">
    <source>
        <dbReference type="ARBA" id="ARBA00040729"/>
    </source>
</evidence>
<dbReference type="Gene3D" id="3.30.465.10">
    <property type="match status" value="1"/>
</dbReference>
<keyword evidence="9" id="KW-1185">Reference proteome</keyword>
<evidence type="ECO:0000313" key="9">
    <source>
        <dbReference type="Proteomes" id="UP000009102"/>
    </source>
</evidence>
<accession>D0KZZ4</accession>
<dbReference type="AlphaFoldDB" id="D0KZZ4"/>
<evidence type="ECO:0000256" key="3">
    <source>
        <dbReference type="ARBA" id="ARBA00023122"/>
    </source>
</evidence>
<dbReference type="HOGENOM" id="CLU_015237_3_0_6"/>
<evidence type="ECO:0000256" key="6">
    <source>
        <dbReference type="PROSITE-ProRule" id="PRU00703"/>
    </source>
</evidence>
<evidence type="ECO:0000256" key="4">
    <source>
        <dbReference type="ARBA" id="ARBA00037273"/>
    </source>
</evidence>